<organism evidence="1 2">
    <name type="scientific">Spirosoma telluris</name>
    <dbReference type="NCBI Taxonomy" id="2183553"/>
    <lineage>
        <taxon>Bacteria</taxon>
        <taxon>Pseudomonadati</taxon>
        <taxon>Bacteroidota</taxon>
        <taxon>Cytophagia</taxon>
        <taxon>Cytophagales</taxon>
        <taxon>Cytophagaceae</taxon>
        <taxon>Spirosoma</taxon>
    </lineage>
</organism>
<dbReference type="Proteomes" id="UP000249016">
    <property type="component" value="Unassembled WGS sequence"/>
</dbReference>
<comment type="caution">
    <text evidence="1">The sequence shown here is derived from an EMBL/GenBank/DDBJ whole genome shotgun (WGS) entry which is preliminary data.</text>
</comment>
<sequence>MVVSILITFINYTTYIPRMYSHFTYQMADALNYYSTKKWLFYPVIQGKKEYAFVNDVSKSVIEKGFYSGIAPHFTEKDTRYEARIDSTDAHLILQATRLSYSPLTENAFFVVNCNGLQYYFPASFDRSWKDMLKFRVRQETAMTVIDWKAINEPCLKLPDAIRLAILKNGYVTYYPLSVIGNRATK</sequence>
<dbReference type="AlphaFoldDB" id="A0A327NMY1"/>
<dbReference type="EMBL" id="QLII01000001">
    <property type="protein sequence ID" value="RAI76562.1"/>
    <property type="molecule type" value="Genomic_DNA"/>
</dbReference>
<evidence type="ECO:0000313" key="2">
    <source>
        <dbReference type="Proteomes" id="UP000249016"/>
    </source>
</evidence>
<protein>
    <submittedName>
        <fullName evidence="1">Uncharacterized protein</fullName>
    </submittedName>
</protein>
<accession>A0A327NMY1</accession>
<gene>
    <name evidence="1" type="ORF">HMF3257_24685</name>
</gene>
<evidence type="ECO:0000313" key="1">
    <source>
        <dbReference type="EMBL" id="RAI76562.1"/>
    </source>
</evidence>
<name>A0A327NMY1_9BACT</name>
<proteinExistence type="predicted"/>
<reference evidence="1 2" key="1">
    <citation type="submission" date="2018-06" db="EMBL/GenBank/DDBJ databases">
        <title>Spirosoma sp. HMF3257 Genome sequencing and assembly.</title>
        <authorList>
            <person name="Kang H."/>
            <person name="Cha I."/>
            <person name="Kim H."/>
            <person name="Kang J."/>
            <person name="Joh K."/>
        </authorList>
    </citation>
    <scope>NUCLEOTIDE SEQUENCE [LARGE SCALE GENOMIC DNA]</scope>
    <source>
        <strain evidence="1 2">HMF3257</strain>
    </source>
</reference>
<keyword evidence="2" id="KW-1185">Reference proteome</keyword>